<dbReference type="SUPFAM" id="SSF46785">
    <property type="entry name" value="Winged helix' DNA-binding domain"/>
    <property type="match status" value="1"/>
</dbReference>
<name>A0A2A2EL86_9BIFI</name>
<keyword evidence="3" id="KW-0238">DNA-binding</keyword>
<dbReference type="Proteomes" id="UP000217986">
    <property type="component" value="Unassembled WGS sequence"/>
</dbReference>
<dbReference type="InterPro" id="IPR000847">
    <property type="entry name" value="LysR_HTH_N"/>
</dbReference>
<keyword evidence="2" id="KW-0805">Transcription regulation</keyword>
<dbReference type="Pfam" id="PF03466">
    <property type="entry name" value="LysR_substrate"/>
    <property type="match status" value="1"/>
</dbReference>
<evidence type="ECO:0000313" key="6">
    <source>
        <dbReference type="EMBL" id="PAU69841.1"/>
    </source>
</evidence>
<feature type="domain" description="HTH lysR-type" evidence="5">
    <location>
        <begin position="2"/>
        <end position="60"/>
    </location>
</feature>
<evidence type="ECO:0000256" key="3">
    <source>
        <dbReference type="ARBA" id="ARBA00023125"/>
    </source>
</evidence>
<dbReference type="Gene3D" id="1.10.10.10">
    <property type="entry name" value="Winged helix-like DNA-binding domain superfamily/Winged helix DNA-binding domain"/>
    <property type="match status" value="1"/>
</dbReference>
<dbReference type="RefSeq" id="WP_095612902.1">
    <property type="nucleotide sequence ID" value="NZ_MVOG01000005.1"/>
</dbReference>
<dbReference type="PANTHER" id="PTHR30346">
    <property type="entry name" value="TRANSCRIPTIONAL DUAL REGULATOR HCAR-RELATED"/>
    <property type="match status" value="1"/>
</dbReference>
<dbReference type="GO" id="GO:0003700">
    <property type="term" value="F:DNA-binding transcription factor activity"/>
    <property type="evidence" value="ECO:0007669"/>
    <property type="project" value="InterPro"/>
</dbReference>
<comment type="caution">
    <text evidence="6">The sequence shown here is derived from an EMBL/GenBank/DDBJ whole genome shotgun (WGS) entry which is preliminary data.</text>
</comment>
<dbReference type="PRINTS" id="PR00039">
    <property type="entry name" value="HTHLYSR"/>
</dbReference>
<dbReference type="InterPro" id="IPR036388">
    <property type="entry name" value="WH-like_DNA-bd_sf"/>
</dbReference>
<dbReference type="InterPro" id="IPR005119">
    <property type="entry name" value="LysR_subst-bd"/>
</dbReference>
<proteinExistence type="inferred from homology"/>
<evidence type="ECO:0000256" key="1">
    <source>
        <dbReference type="ARBA" id="ARBA00009437"/>
    </source>
</evidence>
<dbReference type="AlphaFoldDB" id="A0A2A2EL86"/>
<dbReference type="Pfam" id="PF00126">
    <property type="entry name" value="HTH_1"/>
    <property type="match status" value="1"/>
</dbReference>
<reference evidence="6 7" key="1">
    <citation type="journal article" date="2017" name="ISME J.">
        <title>Unveiling bifidobacterial biogeography across the mammalian branch of the tree of life.</title>
        <authorList>
            <person name="Milani C."/>
            <person name="Mangifesta M."/>
            <person name="Mancabelli L."/>
            <person name="Lugli G.A."/>
            <person name="James K."/>
            <person name="Duranti S."/>
            <person name="Turroni F."/>
            <person name="Ferrario C."/>
            <person name="Ossiprandi M.C."/>
            <person name="van Sinderen D."/>
            <person name="Ventura M."/>
        </authorList>
    </citation>
    <scope>NUCLEOTIDE SEQUENCE [LARGE SCALE GENOMIC DNA]</scope>
    <source>
        <strain evidence="6 7">70</strain>
    </source>
</reference>
<dbReference type="GO" id="GO:0032993">
    <property type="term" value="C:protein-DNA complex"/>
    <property type="evidence" value="ECO:0007669"/>
    <property type="project" value="TreeGrafter"/>
</dbReference>
<dbReference type="PANTHER" id="PTHR30346:SF0">
    <property type="entry name" value="HCA OPERON TRANSCRIPTIONAL ACTIVATOR HCAR"/>
    <property type="match status" value="1"/>
</dbReference>
<evidence type="ECO:0000256" key="2">
    <source>
        <dbReference type="ARBA" id="ARBA00023015"/>
    </source>
</evidence>
<sequence length="321" mass="35877">MIEMEALRELVAFHRYGTLSAAADELRITQPTMTRAMRKLERDLGVTLFDRSVRNRLSLTPTGELAAEEASRLLDDYERFVETVRSDARLRNEIVIESVAPGPLHFLASLEHDGDTAAADATGAADATTDAPAAHITIRHDLIDPEAALDELLQRKATIVFTDREIDDPRVESLYLGREFLGVAIDNFNPLAQHSSVTFADLSGMSFIVASDIGPWRTLIEQRIPGARFLYQQDLGSLEQISRYSAFPFFYSNLTRSSPDVDERFVVHTRTPVAIDDPANRIDCYATFLTDNRRVALPIQQRLAQHWPRETSMDAMVSAAG</sequence>
<accession>A0A2A2EL86</accession>
<dbReference type="PROSITE" id="PS50931">
    <property type="entry name" value="HTH_LYSR"/>
    <property type="match status" value="1"/>
</dbReference>
<evidence type="ECO:0000259" key="5">
    <source>
        <dbReference type="PROSITE" id="PS50931"/>
    </source>
</evidence>
<dbReference type="OrthoDB" id="3505530at2"/>
<comment type="similarity">
    <text evidence="1">Belongs to the LysR transcriptional regulatory family.</text>
</comment>
<dbReference type="InterPro" id="IPR036390">
    <property type="entry name" value="WH_DNA-bd_sf"/>
</dbReference>
<keyword evidence="7" id="KW-1185">Reference proteome</keyword>
<dbReference type="EMBL" id="MVOG01000005">
    <property type="protein sequence ID" value="PAU69841.1"/>
    <property type="molecule type" value="Genomic_DNA"/>
</dbReference>
<protein>
    <submittedName>
        <fullName evidence="6">Transcriptional regulator</fullName>
    </submittedName>
</protein>
<organism evidence="6 7">
    <name type="scientific">Bifidobacterium italicum</name>
    <dbReference type="NCBI Taxonomy" id="1960968"/>
    <lineage>
        <taxon>Bacteria</taxon>
        <taxon>Bacillati</taxon>
        <taxon>Actinomycetota</taxon>
        <taxon>Actinomycetes</taxon>
        <taxon>Bifidobacteriales</taxon>
        <taxon>Bifidobacteriaceae</taxon>
        <taxon>Bifidobacterium</taxon>
    </lineage>
</organism>
<gene>
    <name evidence="6" type="ORF">B1400_0376</name>
</gene>
<dbReference type="Gene3D" id="3.40.190.290">
    <property type="match status" value="1"/>
</dbReference>
<keyword evidence="4" id="KW-0804">Transcription</keyword>
<dbReference type="GO" id="GO:0003677">
    <property type="term" value="F:DNA binding"/>
    <property type="evidence" value="ECO:0007669"/>
    <property type="project" value="UniProtKB-KW"/>
</dbReference>
<evidence type="ECO:0000313" key="7">
    <source>
        <dbReference type="Proteomes" id="UP000217986"/>
    </source>
</evidence>
<evidence type="ECO:0000256" key="4">
    <source>
        <dbReference type="ARBA" id="ARBA00023163"/>
    </source>
</evidence>
<dbReference type="SUPFAM" id="SSF53850">
    <property type="entry name" value="Periplasmic binding protein-like II"/>
    <property type="match status" value="1"/>
</dbReference>